<dbReference type="Gene3D" id="1.10.1370.10">
    <property type="entry name" value="Neurolysin, domain 3"/>
    <property type="match status" value="1"/>
</dbReference>
<evidence type="ECO:0000313" key="10">
    <source>
        <dbReference type="Proteomes" id="UP001637990"/>
    </source>
</evidence>
<evidence type="ECO:0000256" key="6">
    <source>
        <dbReference type="ARBA" id="ARBA00023049"/>
    </source>
</evidence>
<dbReference type="SUPFAM" id="SSF55486">
    <property type="entry name" value="Metalloproteases ('zincins'), catalytic domain"/>
    <property type="match status" value="1"/>
</dbReference>
<dbReference type="Pfam" id="PF01432">
    <property type="entry name" value="Peptidase_M3"/>
    <property type="match status" value="1"/>
</dbReference>
<evidence type="ECO:0000256" key="7">
    <source>
        <dbReference type="RuleBase" id="RU003435"/>
    </source>
</evidence>
<feature type="domain" description="Peptidase M3A/M3B catalytic" evidence="8">
    <location>
        <begin position="117"/>
        <end position="571"/>
    </location>
</feature>
<evidence type="ECO:0000313" key="9">
    <source>
        <dbReference type="EMBL" id="MFO3707514.1"/>
    </source>
</evidence>
<dbReference type="InterPro" id="IPR001567">
    <property type="entry name" value="Pept_M3A_M3B_dom"/>
</dbReference>
<reference evidence="9 10" key="1">
    <citation type="submission" date="2024-11" db="EMBL/GenBank/DDBJ databases">
        <title>Genome sequencing of Xanthomonas codiaei.</title>
        <authorList>
            <person name="Studholme D.J."/>
        </authorList>
    </citation>
    <scope>NUCLEOTIDE SEQUENCE [LARGE SCALE GENOMIC DNA]</scope>
    <source>
        <strain evidence="9 10">NCPPB 4350</strain>
    </source>
</reference>
<accession>A0ABW9MTC4</accession>
<dbReference type="InterPro" id="IPR034005">
    <property type="entry name" value="M3A_DCP"/>
</dbReference>
<feature type="non-terminal residue" evidence="9">
    <location>
        <position position="1"/>
    </location>
</feature>
<evidence type="ECO:0000259" key="8">
    <source>
        <dbReference type="Pfam" id="PF01432"/>
    </source>
</evidence>
<dbReference type="Proteomes" id="UP001637990">
    <property type="component" value="Unassembled WGS sequence"/>
</dbReference>
<organism evidence="9 10">
    <name type="scientific">Xanthomonas codiaei</name>
    <dbReference type="NCBI Taxonomy" id="56463"/>
    <lineage>
        <taxon>Bacteria</taxon>
        <taxon>Pseudomonadati</taxon>
        <taxon>Pseudomonadota</taxon>
        <taxon>Gammaproteobacteria</taxon>
        <taxon>Lysobacterales</taxon>
        <taxon>Lysobacteraceae</taxon>
        <taxon>Xanthomonas</taxon>
    </lineage>
</organism>
<keyword evidence="5 7" id="KW-0862">Zinc</keyword>
<keyword evidence="10" id="KW-1185">Reference proteome</keyword>
<dbReference type="RefSeq" id="WP_410049917.1">
    <property type="nucleotide sequence ID" value="NZ_JBJGBS010000242.1"/>
</dbReference>
<evidence type="ECO:0000256" key="5">
    <source>
        <dbReference type="ARBA" id="ARBA00022833"/>
    </source>
</evidence>
<gene>
    <name evidence="9" type="ORF">ACI6Q5_21680</name>
</gene>
<comment type="similarity">
    <text evidence="1 7">Belongs to the peptidase M3 family.</text>
</comment>
<keyword evidence="2 7" id="KW-0645">Protease</keyword>
<evidence type="ECO:0000256" key="3">
    <source>
        <dbReference type="ARBA" id="ARBA00022723"/>
    </source>
</evidence>
<evidence type="ECO:0000256" key="1">
    <source>
        <dbReference type="ARBA" id="ARBA00006040"/>
    </source>
</evidence>
<name>A0ABW9MTC4_9XANT</name>
<dbReference type="PANTHER" id="PTHR43660">
    <property type="entry name" value="DIPEPTIDYL CARBOXYPEPTIDASE"/>
    <property type="match status" value="1"/>
</dbReference>
<dbReference type="InterPro" id="IPR045090">
    <property type="entry name" value="Pept_M3A_M3B"/>
</dbReference>
<dbReference type="InterPro" id="IPR024077">
    <property type="entry name" value="Neurolysin/TOP_dom2"/>
</dbReference>
<evidence type="ECO:0000256" key="2">
    <source>
        <dbReference type="ARBA" id="ARBA00022670"/>
    </source>
</evidence>
<proteinExistence type="inferred from homology"/>
<sequence>ARIQTLYDQRAKLGLDEQGVRLVEKYYSDFVRDGAKLSDADKTTLKAMNAELAKLGTTFSQNVLAEVNAAAVVVDDVKQLDGLSEEQIAAAAEAAKARKLEGKYVIALLNTTGQPPLTQLKNRELRKKIYDASVSRGSHGGQYDNTALVSRIMKLRADKAKLLGFPTYAAYSLENQTAKTPEAVNAMLGKLAPAAVANAKREAADLQAMIDKEQKAARKPTFKLEAWDWAYYSEKVRQAKYNFDESQLKPYFELKNVLENGVFYAANQEYGLTFKQRTDLPTYRDDITVYDVFDADGKQLAIFIADMYARESKRGGAWMNSYVSQSELTGFKPVVANHLNIPKPPAGQPTLLTWDEVTTMFHEFGHALHGMFSDVKYPYFSGTSVPRDFVEFPSQVNEMWADEPSILKNYAKHYQNGTPMPQALLDKVIAASKFNQGFATTEYLGAAMLDQNWHQISASDVPDAAGVMAFEAKALQQDGIAYAPVPPRYKTPYFSHIMGGYAAGYYAYIWSEVLDANTQQWFKQHGGLSRANGDRFRKTLLSRGGSVDAMELFQNFAGHAPQIEPLLEKRGLSAQGGDGATPETPQSKP</sequence>
<dbReference type="EMBL" id="JBJGBS010000242">
    <property type="protein sequence ID" value="MFO3707514.1"/>
    <property type="molecule type" value="Genomic_DNA"/>
</dbReference>
<keyword evidence="6 7" id="KW-0482">Metalloprotease</keyword>
<comment type="caution">
    <text evidence="9">The sequence shown here is derived from an EMBL/GenBank/DDBJ whole genome shotgun (WGS) entry which is preliminary data.</text>
</comment>
<evidence type="ECO:0000256" key="4">
    <source>
        <dbReference type="ARBA" id="ARBA00022801"/>
    </source>
</evidence>
<protein>
    <submittedName>
        <fullName evidence="9">M3 family metallopeptidase</fullName>
    </submittedName>
</protein>
<dbReference type="CDD" id="cd06456">
    <property type="entry name" value="M3A_DCP"/>
    <property type="match status" value="1"/>
</dbReference>
<comment type="cofactor">
    <cofactor evidence="7">
        <name>Zn(2+)</name>
        <dbReference type="ChEBI" id="CHEBI:29105"/>
    </cofactor>
    <text evidence="7">Binds 1 zinc ion.</text>
</comment>
<dbReference type="InterPro" id="IPR024079">
    <property type="entry name" value="MetalloPept_cat_dom_sf"/>
</dbReference>
<keyword evidence="3 7" id="KW-0479">Metal-binding</keyword>
<dbReference type="Gene3D" id="3.40.390.10">
    <property type="entry name" value="Collagenase (Catalytic Domain)"/>
    <property type="match status" value="1"/>
</dbReference>
<dbReference type="PANTHER" id="PTHR43660:SF1">
    <property type="entry name" value="DIPEPTIDYL CARBOXYPEPTIDASE"/>
    <property type="match status" value="1"/>
</dbReference>
<keyword evidence="4 7" id="KW-0378">Hydrolase</keyword>